<dbReference type="Pfam" id="PF20684">
    <property type="entry name" value="Fung_rhodopsin"/>
    <property type="match status" value="1"/>
</dbReference>
<dbReference type="PANTHER" id="PTHR33048:SF2">
    <property type="entry name" value="SRPK"/>
    <property type="match status" value="1"/>
</dbReference>
<feature type="transmembrane region" description="Helical" evidence="6">
    <location>
        <begin position="43"/>
        <end position="63"/>
    </location>
</feature>
<feature type="transmembrane region" description="Helical" evidence="6">
    <location>
        <begin position="176"/>
        <end position="199"/>
    </location>
</feature>
<sequence length="394" mass="43364">MSEAQTPFQVEGWVEWSLGVAIILLRLYARWKAVGFKGWKGDDYFSVLALILWTMDITVVTLVGKYETNIGVTTEMVEQMSPEEIHDRELGSKWLFTGWNTYVALIWTLKGCMLFFFNRITLGLSQQKFVKWTSVACVVTYLIMFVIIFTQCTPVSDNWRVAPIPGYNCSAKPANYISVAVLNVATDIVIVGIPIPLLFAVKLTVARKLAIGALLCSGVFVMIATLLRCVLSLQNVELINLCTIWAIRETFVAIIAVNAAPIKPLFSSAKWLKSTSKGGTDSHTPYNKRSNVYALSGKSKGSQLRNVLPFHNNPAGTQVLSSSEENIMRAAAGGGSSTTKSQISQTSTALDSVDRDNNDRNTQQINDGGIVVTTTYQVRDDGSNIEAHDGEGKW</sequence>
<comment type="similarity">
    <text evidence="5">Belongs to the SAT4 family.</text>
</comment>
<dbReference type="RefSeq" id="XP_007837972.1">
    <property type="nucleotide sequence ID" value="XM_007839781.1"/>
</dbReference>
<feature type="transmembrane region" description="Helical" evidence="6">
    <location>
        <begin position="129"/>
        <end position="149"/>
    </location>
</feature>
<organism evidence="8 9">
    <name type="scientific">Pestalotiopsis fici (strain W106-1 / CGMCC3.15140)</name>
    <dbReference type="NCBI Taxonomy" id="1229662"/>
    <lineage>
        <taxon>Eukaryota</taxon>
        <taxon>Fungi</taxon>
        <taxon>Dikarya</taxon>
        <taxon>Ascomycota</taxon>
        <taxon>Pezizomycotina</taxon>
        <taxon>Sordariomycetes</taxon>
        <taxon>Xylariomycetidae</taxon>
        <taxon>Amphisphaeriales</taxon>
        <taxon>Sporocadaceae</taxon>
        <taxon>Pestalotiopsis</taxon>
    </lineage>
</organism>
<proteinExistence type="inferred from homology"/>
<keyword evidence="9" id="KW-1185">Reference proteome</keyword>
<evidence type="ECO:0000256" key="1">
    <source>
        <dbReference type="ARBA" id="ARBA00004141"/>
    </source>
</evidence>
<evidence type="ECO:0000259" key="7">
    <source>
        <dbReference type="Pfam" id="PF20684"/>
    </source>
</evidence>
<accession>W3WWS9</accession>
<protein>
    <recommendedName>
        <fullName evidence="7">Rhodopsin domain-containing protein</fullName>
    </recommendedName>
</protein>
<dbReference type="GeneID" id="19276213"/>
<name>W3WWS9_PESFW</name>
<dbReference type="HOGENOM" id="CLU_019101_0_0_1"/>
<evidence type="ECO:0000256" key="3">
    <source>
        <dbReference type="ARBA" id="ARBA00022989"/>
    </source>
</evidence>
<evidence type="ECO:0000256" key="2">
    <source>
        <dbReference type="ARBA" id="ARBA00022692"/>
    </source>
</evidence>
<evidence type="ECO:0000256" key="4">
    <source>
        <dbReference type="ARBA" id="ARBA00023136"/>
    </source>
</evidence>
<feature type="transmembrane region" description="Helical" evidence="6">
    <location>
        <begin position="211"/>
        <end position="233"/>
    </location>
</feature>
<keyword evidence="3 6" id="KW-1133">Transmembrane helix</keyword>
<comment type="subcellular location">
    <subcellularLocation>
        <location evidence="1">Membrane</location>
        <topology evidence="1">Multi-pass membrane protein</topology>
    </subcellularLocation>
</comment>
<dbReference type="KEGG" id="pfy:PFICI_11200"/>
<dbReference type="EMBL" id="KI912116">
    <property type="protein sequence ID" value="ETS77326.1"/>
    <property type="molecule type" value="Genomic_DNA"/>
</dbReference>
<dbReference type="eggNOG" id="ENOG502SH4E">
    <property type="taxonomic scope" value="Eukaryota"/>
</dbReference>
<evidence type="ECO:0000256" key="6">
    <source>
        <dbReference type="SAM" id="Phobius"/>
    </source>
</evidence>
<evidence type="ECO:0000256" key="5">
    <source>
        <dbReference type="ARBA" id="ARBA00038359"/>
    </source>
</evidence>
<dbReference type="Proteomes" id="UP000030651">
    <property type="component" value="Unassembled WGS sequence"/>
</dbReference>
<gene>
    <name evidence="8" type="ORF">PFICI_11200</name>
</gene>
<reference evidence="9" key="1">
    <citation type="journal article" date="2015" name="BMC Genomics">
        <title>Genomic and transcriptomic analysis of the endophytic fungus Pestalotiopsis fici reveals its lifestyle and high potential for synthesis of natural products.</title>
        <authorList>
            <person name="Wang X."/>
            <person name="Zhang X."/>
            <person name="Liu L."/>
            <person name="Xiang M."/>
            <person name="Wang W."/>
            <person name="Sun X."/>
            <person name="Che Y."/>
            <person name="Guo L."/>
            <person name="Liu G."/>
            <person name="Guo L."/>
            <person name="Wang C."/>
            <person name="Yin W.B."/>
            <person name="Stadler M."/>
            <person name="Zhang X."/>
            <person name="Liu X."/>
        </authorList>
    </citation>
    <scope>NUCLEOTIDE SEQUENCE [LARGE SCALE GENOMIC DNA]</scope>
    <source>
        <strain evidence="9">W106-1 / CGMCC3.15140</strain>
    </source>
</reference>
<keyword evidence="2 6" id="KW-0812">Transmembrane</keyword>
<feature type="domain" description="Rhodopsin" evidence="7">
    <location>
        <begin position="25"/>
        <end position="267"/>
    </location>
</feature>
<feature type="transmembrane region" description="Helical" evidence="6">
    <location>
        <begin position="12"/>
        <end position="31"/>
    </location>
</feature>
<dbReference type="PANTHER" id="PTHR33048">
    <property type="entry name" value="PTH11-LIKE INTEGRAL MEMBRANE PROTEIN (AFU_ORTHOLOGUE AFUA_5G11245)"/>
    <property type="match status" value="1"/>
</dbReference>
<feature type="transmembrane region" description="Helical" evidence="6">
    <location>
        <begin position="99"/>
        <end position="117"/>
    </location>
</feature>
<evidence type="ECO:0000313" key="9">
    <source>
        <dbReference type="Proteomes" id="UP000030651"/>
    </source>
</evidence>
<dbReference type="InParanoid" id="W3WWS9"/>
<dbReference type="OMA" id="NISTIWA"/>
<dbReference type="GO" id="GO:0016020">
    <property type="term" value="C:membrane"/>
    <property type="evidence" value="ECO:0007669"/>
    <property type="project" value="UniProtKB-SubCell"/>
</dbReference>
<dbReference type="AlphaFoldDB" id="W3WWS9"/>
<dbReference type="InterPro" id="IPR049326">
    <property type="entry name" value="Rhodopsin_dom_fungi"/>
</dbReference>
<evidence type="ECO:0000313" key="8">
    <source>
        <dbReference type="EMBL" id="ETS77326.1"/>
    </source>
</evidence>
<dbReference type="InterPro" id="IPR052337">
    <property type="entry name" value="SAT4-like"/>
</dbReference>
<dbReference type="OrthoDB" id="4329349at2759"/>
<keyword evidence="4 6" id="KW-0472">Membrane</keyword>